<accession>A0A1H3D5S8</accession>
<dbReference type="InterPro" id="IPR002213">
    <property type="entry name" value="UDP_glucos_trans"/>
</dbReference>
<evidence type="ECO:0000313" key="6">
    <source>
        <dbReference type="EMBL" id="SDX61761.1"/>
    </source>
</evidence>
<dbReference type="GO" id="GO:0016758">
    <property type="term" value="F:hexosyltransferase activity"/>
    <property type="evidence" value="ECO:0007669"/>
    <property type="project" value="UniProtKB-ARBA"/>
</dbReference>
<dbReference type="CDD" id="cd03784">
    <property type="entry name" value="GT1_Gtf-like"/>
    <property type="match status" value="1"/>
</dbReference>
<name>A0A1H3D5S8_9PSEU</name>
<evidence type="ECO:0000256" key="2">
    <source>
        <dbReference type="ARBA" id="ARBA00022676"/>
    </source>
</evidence>
<dbReference type="EMBL" id="FNON01000003">
    <property type="protein sequence ID" value="SDX61761.1"/>
    <property type="molecule type" value="Genomic_DNA"/>
</dbReference>
<evidence type="ECO:0000256" key="3">
    <source>
        <dbReference type="ARBA" id="ARBA00022679"/>
    </source>
</evidence>
<dbReference type="InterPro" id="IPR050426">
    <property type="entry name" value="Glycosyltransferase_28"/>
</dbReference>
<dbReference type="STRING" id="589385.SAMN05421504_103270"/>
<proteinExistence type="inferred from homology"/>
<dbReference type="InterPro" id="IPR048284">
    <property type="entry name" value="EryCIII-like_N"/>
</dbReference>
<dbReference type="InterPro" id="IPR010610">
    <property type="entry name" value="EryCIII-like_C"/>
</dbReference>
<organism evidence="6 7">
    <name type="scientific">Amycolatopsis xylanica</name>
    <dbReference type="NCBI Taxonomy" id="589385"/>
    <lineage>
        <taxon>Bacteria</taxon>
        <taxon>Bacillati</taxon>
        <taxon>Actinomycetota</taxon>
        <taxon>Actinomycetes</taxon>
        <taxon>Pseudonocardiales</taxon>
        <taxon>Pseudonocardiaceae</taxon>
        <taxon>Amycolatopsis</taxon>
    </lineage>
</organism>
<evidence type="ECO:0000313" key="7">
    <source>
        <dbReference type="Proteomes" id="UP000199515"/>
    </source>
</evidence>
<dbReference type="Proteomes" id="UP000199515">
    <property type="component" value="Unassembled WGS sequence"/>
</dbReference>
<gene>
    <name evidence="6" type="ORF">SAMN05421504_103270</name>
</gene>
<sequence length="377" mass="39834">MRVLFTTAPLSGHFFPLVPLAWACRAAGHEVLVATAASYVPSVVRAGLPAAATAPPADFVELAAETTPELGVPGADVREVERRLRYGHGMVFGEMAASGLPGMTELIGQWYPDIIVSDRAEFAGPVAGARHDIPIVQLHWGVAELPEYRLGAEAVLGERLPDPTWVLDPWPRVLRLPHALPHHGIRHVPYNGDAPVPGWMLAPRAKPRICLTMGTLVPHIDVRGLAPLISETLENLADLGFDPVLVADEKAVAAWEPLPSVAEHVGRMPLSEVLRASDAVIHHGGQGTSLTALAAGLPQLVLPQFADQFENAAAIVRSGAGIRLRPEEISPETLAKGCLRLLENVSFGEGAASAAAAVAAQPSPAEIATSLEAIKDS</sequence>
<keyword evidence="2" id="KW-0328">Glycosyltransferase</keyword>
<feature type="domain" description="Erythromycin biosynthesis protein CIII-like N-terminal" evidence="5">
    <location>
        <begin position="22"/>
        <end position="214"/>
    </location>
</feature>
<evidence type="ECO:0000256" key="1">
    <source>
        <dbReference type="ARBA" id="ARBA00006962"/>
    </source>
</evidence>
<comment type="similarity">
    <text evidence="1">Belongs to the glycosyltransferase 28 family.</text>
</comment>
<dbReference type="GO" id="GO:0008194">
    <property type="term" value="F:UDP-glycosyltransferase activity"/>
    <property type="evidence" value="ECO:0007669"/>
    <property type="project" value="InterPro"/>
</dbReference>
<dbReference type="SUPFAM" id="SSF53756">
    <property type="entry name" value="UDP-Glycosyltransferase/glycogen phosphorylase"/>
    <property type="match status" value="1"/>
</dbReference>
<evidence type="ECO:0000259" key="5">
    <source>
        <dbReference type="Pfam" id="PF21036"/>
    </source>
</evidence>
<dbReference type="AlphaFoldDB" id="A0A1H3D5S8"/>
<protein>
    <submittedName>
        <fullName evidence="6">L-noviosyl transferase</fullName>
    </submittedName>
</protein>
<dbReference type="Pfam" id="PF21036">
    <property type="entry name" value="EryCIII-like_N"/>
    <property type="match status" value="1"/>
</dbReference>
<dbReference type="Gene3D" id="3.40.50.2000">
    <property type="entry name" value="Glycogen Phosphorylase B"/>
    <property type="match status" value="2"/>
</dbReference>
<reference evidence="6 7" key="1">
    <citation type="submission" date="2016-10" db="EMBL/GenBank/DDBJ databases">
        <authorList>
            <person name="de Groot N.N."/>
        </authorList>
    </citation>
    <scope>NUCLEOTIDE SEQUENCE [LARGE SCALE GENOMIC DNA]</scope>
    <source>
        <strain evidence="6 7">CPCC 202699</strain>
    </source>
</reference>
<evidence type="ECO:0000259" key="4">
    <source>
        <dbReference type="Pfam" id="PF06722"/>
    </source>
</evidence>
<dbReference type="PANTHER" id="PTHR48050">
    <property type="entry name" value="STEROL 3-BETA-GLUCOSYLTRANSFERASE"/>
    <property type="match status" value="1"/>
</dbReference>
<keyword evidence="7" id="KW-1185">Reference proteome</keyword>
<dbReference type="Pfam" id="PF06722">
    <property type="entry name" value="EryCIII-like_C"/>
    <property type="match status" value="1"/>
</dbReference>
<feature type="domain" description="Erythromycin biosynthesis protein CIII-like C-terminal" evidence="4">
    <location>
        <begin position="231"/>
        <end position="373"/>
    </location>
</feature>
<dbReference type="GO" id="GO:0017000">
    <property type="term" value="P:antibiotic biosynthetic process"/>
    <property type="evidence" value="ECO:0007669"/>
    <property type="project" value="UniProtKB-ARBA"/>
</dbReference>
<dbReference type="RefSeq" id="WP_091289370.1">
    <property type="nucleotide sequence ID" value="NZ_FNON01000003.1"/>
</dbReference>
<dbReference type="PANTHER" id="PTHR48050:SF13">
    <property type="entry name" value="STEROL 3-BETA-GLUCOSYLTRANSFERASE UGT80A2"/>
    <property type="match status" value="1"/>
</dbReference>
<keyword evidence="3 6" id="KW-0808">Transferase</keyword>
<dbReference type="OrthoDB" id="5488434at2"/>